<keyword evidence="2" id="KW-1185">Reference proteome</keyword>
<organism evidence="1 2">
    <name type="scientific">Hypoxylon rubiginosum</name>
    <dbReference type="NCBI Taxonomy" id="110542"/>
    <lineage>
        <taxon>Eukaryota</taxon>
        <taxon>Fungi</taxon>
        <taxon>Dikarya</taxon>
        <taxon>Ascomycota</taxon>
        <taxon>Pezizomycotina</taxon>
        <taxon>Sordariomycetes</taxon>
        <taxon>Xylariomycetidae</taxon>
        <taxon>Xylariales</taxon>
        <taxon>Hypoxylaceae</taxon>
        <taxon>Hypoxylon</taxon>
    </lineage>
</organism>
<reference evidence="1 2" key="1">
    <citation type="journal article" date="2022" name="New Phytol.">
        <title>Ecological generalism drives hyperdiversity of secondary metabolite gene clusters in xylarialean endophytes.</title>
        <authorList>
            <person name="Franco M.E.E."/>
            <person name="Wisecaver J.H."/>
            <person name="Arnold A.E."/>
            <person name="Ju Y.M."/>
            <person name="Slot J.C."/>
            <person name="Ahrendt S."/>
            <person name="Moore L.P."/>
            <person name="Eastman K.E."/>
            <person name="Scott K."/>
            <person name="Konkel Z."/>
            <person name="Mondo S.J."/>
            <person name="Kuo A."/>
            <person name="Hayes R.D."/>
            <person name="Haridas S."/>
            <person name="Andreopoulos B."/>
            <person name="Riley R."/>
            <person name="LaButti K."/>
            <person name="Pangilinan J."/>
            <person name="Lipzen A."/>
            <person name="Amirebrahimi M."/>
            <person name="Yan J."/>
            <person name="Adam C."/>
            <person name="Keymanesh K."/>
            <person name="Ng V."/>
            <person name="Louie K."/>
            <person name="Northen T."/>
            <person name="Drula E."/>
            <person name="Henrissat B."/>
            <person name="Hsieh H.M."/>
            <person name="Youens-Clark K."/>
            <person name="Lutzoni F."/>
            <person name="Miadlikowska J."/>
            <person name="Eastwood D.C."/>
            <person name="Hamelin R.C."/>
            <person name="Grigoriev I.V."/>
            <person name="U'Ren J.M."/>
        </authorList>
    </citation>
    <scope>NUCLEOTIDE SEQUENCE [LARGE SCALE GENOMIC DNA]</scope>
    <source>
        <strain evidence="1 2">CBS 119005</strain>
    </source>
</reference>
<accession>A0ACB9ZC26</accession>
<gene>
    <name evidence="1" type="ORF">F4820DRAFT_444636</name>
</gene>
<comment type="caution">
    <text evidence="1">The sequence shown here is derived from an EMBL/GenBank/DDBJ whole genome shotgun (WGS) entry which is preliminary data.</text>
</comment>
<evidence type="ECO:0000313" key="1">
    <source>
        <dbReference type="EMBL" id="KAI4868999.1"/>
    </source>
</evidence>
<dbReference type="EMBL" id="MU393434">
    <property type="protein sequence ID" value="KAI4868999.1"/>
    <property type="molecule type" value="Genomic_DNA"/>
</dbReference>
<evidence type="ECO:0000313" key="2">
    <source>
        <dbReference type="Proteomes" id="UP001497700"/>
    </source>
</evidence>
<dbReference type="Proteomes" id="UP001497700">
    <property type="component" value="Unassembled WGS sequence"/>
</dbReference>
<proteinExistence type="predicted"/>
<name>A0ACB9ZC26_9PEZI</name>
<sequence length="156" mass="16766">MVTVKVQPPAQAQAGAVLYPPLVISSDSGDAYDFVQVALVDSYDRILEDQLYGTLSTSGKTLSDRSSSRSGGSTVYSVFPDLVVSYAGTYTIRVNALRMDYNSIDGAGVILTASTSTAQFTVYDQSVATEVPSPDEQTLLRRLRRNGGFNVPRSPQ</sequence>
<protein>
    <submittedName>
        <fullName evidence="1">Uncharacterized protein</fullName>
    </submittedName>
</protein>